<evidence type="ECO:0000256" key="11">
    <source>
        <dbReference type="ARBA" id="ARBA00023004"/>
    </source>
</evidence>
<dbReference type="PROSITE" id="PS51670">
    <property type="entry name" value="SHKT"/>
    <property type="match status" value="1"/>
</dbReference>
<evidence type="ECO:0000256" key="7">
    <source>
        <dbReference type="ARBA" id="ARBA00022964"/>
    </source>
</evidence>
<evidence type="ECO:0000256" key="13">
    <source>
        <dbReference type="ARBA" id="ARBA00023180"/>
    </source>
</evidence>
<dbReference type="PANTHER" id="PTHR10869:SF238">
    <property type="entry name" value="PROLYL 4-HYDROXYLASE 6-RELATED"/>
    <property type="match status" value="1"/>
</dbReference>
<dbReference type="SMART" id="SM00702">
    <property type="entry name" value="P4Hc"/>
    <property type="match status" value="1"/>
</dbReference>
<evidence type="ECO:0000256" key="1">
    <source>
        <dbReference type="ARBA" id="ARBA00001961"/>
    </source>
</evidence>
<evidence type="ECO:0000259" key="15">
    <source>
        <dbReference type="PROSITE" id="PS51471"/>
    </source>
</evidence>
<comment type="cofactor">
    <cofactor evidence="1">
        <name>L-ascorbate</name>
        <dbReference type="ChEBI" id="CHEBI:38290"/>
    </cofactor>
</comment>
<evidence type="ECO:0000256" key="10">
    <source>
        <dbReference type="ARBA" id="ARBA00023002"/>
    </source>
</evidence>
<dbReference type="STRING" id="3088.A0A383WH15"/>
<dbReference type="GO" id="GO:0031418">
    <property type="term" value="F:L-ascorbic acid binding"/>
    <property type="evidence" value="ECO:0007669"/>
    <property type="project" value="InterPro"/>
</dbReference>
<dbReference type="InterPro" id="IPR003582">
    <property type="entry name" value="ShKT_dom"/>
</dbReference>
<evidence type="ECO:0000313" key="17">
    <source>
        <dbReference type="EMBL" id="SZX76404.1"/>
    </source>
</evidence>
<accession>A0A383WH15</accession>
<dbReference type="GO" id="GO:0005506">
    <property type="term" value="F:iron ion binding"/>
    <property type="evidence" value="ECO:0007669"/>
    <property type="project" value="InterPro"/>
</dbReference>
<evidence type="ECO:0000256" key="4">
    <source>
        <dbReference type="ARBA" id="ARBA00012269"/>
    </source>
</evidence>
<feature type="domain" description="ShKT" evidence="16">
    <location>
        <begin position="238"/>
        <end position="272"/>
    </location>
</feature>
<keyword evidence="8" id="KW-0735">Signal-anchor</keyword>
<evidence type="ECO:0000259" key="16">
    <source>
        <dbReference type="PROSITE" id="PS51670"/>
    </source>
</evidence>
<comment type="catalytic activity">
    <reaction evidence="14">
        <text>L-prolyl-[collagen] + 2-oxoglutarate + O2 = trans-4-hydroxy-L-prolyl-[collagen] + succinate + CO2</text>
        <dbReference type="Rhea" id="RHEA:18945"/>
        <dbReference type="Rhea" id="RHEA-COMP:11676"/>
        <dbReference type="Rhea" id="RHEA-COMP:11680"/>
        <dbReference type="ChEBI" id="CHEBI:15379"/>
        <dbReference type="ChEBI" id="CHEBI:16526"/>
        <dbReference type="ChEBI" id="CHEBI:16810"/>
        <dbReference type="ChEBI" id="CHEBI:30031"/>
        <dbReference type="ChEBI" id="CHEBI:50342"/>
        <dbReference type="ChEBI" id="CHEBI:61965"/>
        <dbReference type="EC" id="1.14.11.2"/>
    </reaction>
</comment>
<dbReference type="PROSITE" id="PS51471">
    <property type="entry name" value="FE2OG_OXY"/>
    <property type="match status" value="1"/>
</dbReference>
<dbReference type="InterPro" id="IPR006620">
    <property type="entry name" value="Pro_4_hyd_alph"/>
</dbReference>
<dbReference type="EC" id="1.14.11.2" evidence="4"/>
<keyword evidence="18" id="KW-1185">Reference proteome</keyword>
<dbReference type="PANTHER" id="PTHR10869">
    <property type="entry name" value="PROLYL 4-HYDROXYLASE ALPHA SUBUNIT"/>
    <property type="match status" value="1"/>
</dbReference>
<keyword evidence="10" id="KW-0560">Oxidoreductase</keyword>
<evidence type="ECO:0000256" key="6">
    <source>
        <dbReference type="ARBA" id="ARBA00022723"/>
    </source>
</evidence>
<dbReference type="SMART" id="SM00254">
    <property type="entry name" value="ShKT"/>
    <property type="match status" value="1"/>
</dbReference>
<dbReference type="Pfam" id="PF13640">
    <property type="entry name" value="2OG-FeII_Oxy_3"/>
    <property type="match status" value="1"/>
</dbReference>
<dbReference type="InterPro" id="IPR005123">
    <property type="entry name" value="Oxoglu/Fe-dep_dioxygenase_dom"/>
</dbReference>
<dbReference type="Gene3D" id="2.60.120.620">
    <property type="entry name" value="q2cbj1_9rhob like domain"/>
    <property type="match status" value="1"/>
</dbReference>
<comment type="similarity">
    <text evidence="3">Belongs to the P4HA family.</text>
</comment>
<keyword evidence="9" id="KW-1133">Transmembrane helix</keyword>
<dbReference type="AlphaFoldDB" id="A0A383WH15"/>
<keyword evidence="6" id="KW-0479">Metal-binding</keyword>
<dbReference type="Proteomes" id="UP000256970">
    <property type="component" value="Unassembled WGS sequence"/>
</dbReference>
<evidence type="ECO:0000256" key="3">
    <source>
        <dbReference type="ARBA" id="ARBA00006511"/>
    </source>
</evidence>
<protein>
    <recommendedName>
        <fullName evidence="4">procollagen-proline 4-dioxygenase</fullName>
        <ecNumber evidence="4">1.14.11.2</ecNumber>
    </recommendedName>
</protein>
<evidence type="ECO:0000256" key="12">
    <source>
        <dbReference type="ARBA" id="ARBA00023136"/>
    </source>
</evidence>
<evidence type="ECO:0000256" key="8">
    <source>
        <dbReference type="ARBA" id="ARBA00022968"/>
    </source>
</evidence>
<keyword evidence="12" id="KW-0472">Membrane</keyword>
<evidence type="ECO:0000256" key="5">
    <source>
        <dbReference type="ARBA" id="ARBA00022692"/>
    </source>
</evidence>
<proteinExistence type="inferred from homology"/>
<dbReference type="FunFam" id="2.60.120.620:FF:000002">
    <property type="entry name" value="Prolyl 4-hydroxylase 4"/>
    <property type="match status" value="1"/>
</dbReference>
<name>A0A383WH15_TETOB</name>
<dbReference type="GO" id="GO:0004656">
    <property type="term" value="F:procollagen-proline 4-dioxygenase activity"/>
    <property type="evidence" value="ECO:0007669"/>
    <property type="project" value="UniProtKB-EC"/>
</dbReference>
<dbReference type="Pfam" id="PF01549">
    <property type="entry name" value="ShK"/>
    <property type="match status" value="1"/>
</dbReference>
<evidence type="ECO:0000256" key="2">
    <source>
        <dbReference type="ARBA" id="ARBA00004648"/>
    </source>
</evidence>
<evidence type="ECO:0000256" key="14">
    <source>
        <dbReference type="ARBA" id="ARBA00049169"/>
    </source>
</evidence>
<reference evidence="17 18" key="1">
    <citation type="submission" date="2016-10" db="EMBL/GenBank/DDBJ databases">
        <authorList>
            <person name="Cai Z."/>
        </authorList>
    </citation>
    <scope>NUCLEOTIDE SEQUENCE [LARGE SCALE GENOMIC DNA]</scope>
</reference>
<comment type="subcellular location">
    <subcellularLocation>
        <location evidence="2">Endoplasmic reticulum membrane</location>
        <topology evidence="2">Single-pass type II membrane protein</topology>
    </subcellularLocation>
</comment>
<evidence type="ECO:0000313" key="18">
    <source>
        <dbReference type="Proteomes" id="UP000256970"/>
    </source>
</evidence>
<dbReference type="InterPro" id="IPR044862">
    <property type="entry name" value="Pro_4_hyd_alph_FE2OG_OXY"/>
</dbReference>
<gene>
    <name evidence="17" type="ORF">BQ4739_LOCUS16791</name>
</gene>
<dbReference type="EMBL" id="FNXT01001257">
    <property type="protein sequence ID" value="SZX76404.1"/>
    <property type="molecule type" value="Genomic_DNA"/>
</dbReference>
<keyword evidence="5" id="KW-0812">Transmembrane</keyword>
<feature type="domain" description="Fe2OG dioxygenase" evidence="15">
    <location>
        <begin position="98"/>
        <end position="221"/>
    </location>
</feature>
<sequence>MMAYGTKQPEWRGEVVPIAWSPRAFHIKKLLTDEECEHIKHIARDKLTSSDVVNTQTGKSEKSDVRTSTGTFFDKDFDEVVTAVEERVAMVTMLPKANQEGLQVLKYVDGQKYEPHHDYFHDDYNKRPENGGQRVVTVLMYLATPEEGGETVFPNVDESLRVSGEGWSDCARQGLAHKPVKGDALMFYSLTPDGKEDIHSLHGSCPTTKGEKWSATLWIHVDAFGQDASYQLNKWKGCADRHENCPYWAGIGECDKNPGYMHSACKLSCKRCDPAKDKEKEAGVQGAAAVAGQAAAAA</sequence>
<dbReference type="InterPro" id="IPR045054">
    <property type="entry name" value="P4HA-like"/>
</dbReference>
<evidence type="ECO:0000256" key="9">
    <source>
        <dbReference type="ARBA" id="ARBA00022989"/>
    </source>
</evidence>
<keyword evidence="11" id="KW-0408">Iron</keyword>
<keyword evidence="13" id="KW-0325">Glycoprotein</keyword>
<keyword evidence="7" id="KW-0223">Dioxygenase</keyword>
<dbReference type="GO" id="GO:0005789">
    <property type="term" value="C:endoplasmic reticulum membrane"/>
    <property type="evidence" value="ECO:0007669"/>
    <property type="project" value="UniProtKB-SubCell"/>
</dbReference>
<organism evidence="17 18">
    <name type="scientific">Tetradesmus obliquus</name>
    <name type="common">Green alga</name>
    <name type="synonym">Acutodesmus obliquus</name>
    <dbReference type="NCBI Taxonomy" id="3088"/>
    <lineage>
        <taxon>Eukaryota</taxon>
        <taxon>Viridiplantae</taxon>
        <taxon>Chlorophyta</taxon>
        <taxon>core chlorophytes</taxon>
        <taxon>Chlorophyceae</taxon>
        <taxon>CS clade</taxon>
        <taxon>Sphaeropleales</taxon>
        <taxon>Scenedesmaceae</taxon>
        <taxon>Tetradesmus</taxon>
    </lineage>
</organism>